<gene>
    <name evidence="6" type="ORF">PECAL_4P27150</name>
</gene>
<keyword evidence="7" id="KW-1185">Reference proteome</keyword>
<feature type="region of interest" description="SAM motif II" evidence="4">
    <location>
        <begin position="205"/>
        <end position="213"/>
    </location>
</feature>
<dbReference type="Gene3D" id="3.40.50.150">
    <property type="entry name" value="Vaccinia Virus protein VP39"/>
    <property type="match status" value="1"/>
</dbReference>
<dbReference type="Proteomes" id="UP000789595">
    <property type="component" value="Unassembled WGS sequence"/>
</dbReference>
<reference evidence="6" key="1">
    <citation type="submission" date="2021-11" db="EMBL/GenBank/DDBJ databases">
        <authorList>
            <consortium name="Genoscope - CEA"/>
            <person name="William W."/>
        </authorList>
    </citation>
    <scope>NUCLEOTIDE SEQUENCE</scope>
</reference>
<dbReference type="SUPFAM" id="SSF53335">
    <property type="entry name" value="S-adenosyl-L-methionine-dependent methyltransferases"/>
    <property type="match status" value="1"/>
</dbReference>
<evidence type="ECO:0000313" key="6">
    <source>
        <dbReference type="EMBL" id="CAH0375383.1"/>
    </source>
</evidence>
<name>A0A8J2SMN7_9STRA</name>
<feature type="region of interest" description="SAM motif III" evidence="4">
    <location>
        <begin position="232"/>
        <end position="241"/>
    </location>
</feature>
<dbReference type="AlphaFoldDB" id="A0A8J2SMN7"/>
<protein>
    <recommendedName>
        <fullName evidence="5">Methyltransferase type 11 domain-containing protein</fullName>
    </recommendedName>
</protein>
<comment type="caution">
    <text evidence="6">The sequence shown here is derived from an EMBL/GenBank/DDBJ whole genome shotgun (WGS) entry which is preliminary data.</text>
</comment>
<evidence type="ECO:0000256" key="2">
    <source>
        <dbReference type="ARBA" id="ARBA00022679"/>
    </source>
</evidence>
<dbReference type="EMBL" id="CAKKNE010000004">
    <property type="protein sequence ID" value="CAH0375383.1"/>
    <property type="molecule type" value="Genomic_DNA"/>
</dbReference>
<dbReference type="PANTHER" id="PTHR44068:SF11">
    <property type="entry name" value="GERANYL DIPHOSPHATE 2-C-METHYLTRANSFERASE"/>
    <property type="match status" value="1"/>
</dbReference>
<dbReference type="CDD" id="cd02440">
    <property type="entry name" value="AdoMet_MTases"/>
    <property type="match status" value="1"/>
</dbReference>
<dbReference type="InterPro" id="IPR029063">
    <property type="entry name" value="SAM-dependent_MTases_sf"/>
</dbReference>
<dbReference type="InterPro" id="IPR025774">
    <property type="entry name" value="PiNMT-like"/>
</dbReference>
<comment type="similarity">
    <text evidence="4">Belongs to the class I-like SAM-binding methyltransferase superfamily. gTMT family.</text>
</comment>
<dbReference type="InterPro" id="IPR013216">
    <property type="entry name" value="Methyltransf_11"/>
</dbReference>
<evidence type="ECO:0000256" key="3">
    <source>
        <dbReference type="ARBA" id="ARBA00022691"/>
    </source>
</evidence>
<keyword evidence="2 4" id="KW-0808">Transferase</keyword>
<keyword evidence="3 4" id="KW-0949">S-adenosyl-L-methionine</keyword>
<feature type="domain" description="Methyltransferase type 11" evidence="5">
    <location>
        <begin position="147"/>
        <end position="239"/>
    </location>
</feature>
<dbReference type="GO" id="GO:0008757">
    <property type="term" value="F:S-adenosylmethionine-dependent methyltransferase activity"/>
    <property type="evidence" value="ECO:0007669"/>
    <property type="project" value="InterPro"/>
</dbReference>
<organism evidence="6 7">
    <name type="scientific">Pelagomonas calceolata</name>
    <dbReference type="NCBI Taxonomy" id="35677"/>
    <lineage>
        <taxon>Eukaryota</taxon>
        <taxon>Sar</taxon>
        <taxon>Stramenopiles</taxon>
        <taxon>Ochrophyta</taxon>
        <taxon>Pelagophyceae</taxon>
        <taxon>Pelagomonadales</taxon>
        <taxon>Pelagomonadaceae</taxon>
        <taxon>Pelagomonas</taxon>
    </lineage>
</organism>
<proteinExistence type="inferred from homology"/>
<dbReference type="PANTHER" id="PTHR44068">
    <property type="entry name" value="ZGC:194242"/>
    <property type="match status" value="1"/>
</dbReference>
<evidence type="ECO:0000313" key="7">
    <source>
        <dbReference type="Proteomes" id="UP000789595"/>
    </source>
</evidence>
<evidence type="ECO:0000259" key="5">
    <source>
        <dbReference type="Pfam" id="PF08241"/>
    </source>
</evidence>
<keyword evidence="1 4" id="KW-0489">Methyltransferase</keyword>
<dbReference type="InterPro" id="IPR050447">
    <property type="entry name" value="Erg6_SMT_methyltransf"/>
</dbReference>
<dbReference type="GO" id="GO:0032259">
    <property type="term" value="P:methylation"/>
    <property type="evidence" value="ECO:0007669"/>
    <property type="project" value="UniProtKB-UniRule"/>
</dbReference>
<dbReference type="PROSITE" id="PS51581">
    <property type="entry name" value="SAM_GTMT"/>
    <property type="match status" value="1"/>
</dbReference>
<dbReference type="OrthoDB" id="8300214at2759"/>
<evidence type="ECO:0000256" key="1">
    <source>
        <dbReference type="ARBA" id="ARBA00022603"/>
    </source>
</evidence>
<sequence length="363" mass="40439">MPMHRLLYLPALCQAFAPPRAPQHYWHECSVQPVAPTVARGREAHRATHRLGRVPEGRRRLGGRVQARTDAQLKRGIGEFYDESSGIWEEVWGEHMHHGYYREGEKPASFARHVEAQDDMIEKALELCGADGVAARCRRDGRRLRVLDVGCGVGGSSRYIARKYGADVVGLTLSPKQAARGNELSQGLNVTLKAEDATSTAFADGSFDLVWSLESGEHMPDKPRFVEELARLCAPGGAVSCVTWCHRDLEPDKRLGRVERAVLGAINYCYYLPKWCSGADYRSLFGKQPGFASSKIVVEDWTRNIAPFWPAVFRSALRWRSLRGLMRTGIRTARGAVAILLMIVGYRIGTVKFVAVAANREFS</sequence>
<dbReference type="Pfam" id="PF08241">
    <property type="entry name" value="Methyltransf_11"/>
    <property type="match status" value="1"/>
</dbReference>
<feature type="region of interest" description="SAM motif I" evidence="4">
    <location>
        <begin position="146"/>
        <end position="155"/>
    </location>
</feature>
<evidence type="ECO:0000256" key="4">
    <source>
        <dbReference type="PROSITE-ProRule" id="PRU00914"/>
    </source>
</evidence>
<accession>A0A8J2SMN7</accession>